<dbReference type="OrthoDB" id="9800643at2"/>
<dbReference type="Proteomes" id="UP001079672">
    <property type="component" value="Unassembled WGS sequence"/>
</dbReference>
<dbReference type="GO" id="GO:0032259">
    <property type="term" value="P:methylation"/>
    <property type="evidence" value="ECO:0007669"/>
    <property type="project" value="UniProtKB-KW"/>
</dbReference>
<evidence type="ECO:0000259" key="6">
    <source>
        <dbReference type="Pfam" id="PF05175"/>
    </source>
</evidence>
<dbReference type="SUPFAM" id="SSF53335">
    <property type="entry name" value="S-adenosyl-L-methionine-dependent methyltransferases"/>
    <property type="match status" value="1"/>
</dbReference>
<dbReference type="InterPro" id="IPR029063">
    <property type="entry name" value="SAM-dependent_MTases_sf"/>
</dbReference>
<dbReference type="CDD" id="cd02440">
    <property type="entry name" value="AdoMet_MTases"/>
    <property type="match status" value="1"/>
</dbReference>
<reference evidence="8" key="4">
    <citation type="submission" date="2022-12" db="EMBL/GenBank/DDBJ databases">
        <title>Development of a Multilocus Sequence Typing Scheme for Bacteroides fragilis Based on Whole Genome Sequencing Data and Clinical Application.</title>
        <authorList>
            <person name="Nielsen F.D."/>
            <person name="Justesen U.S."/>
        </authorList>
    </citation>
    <scope>NUCLEOTIDE SEQUENCE</scope>
    <source>
        <strain evidence="8">BF_AM_ODE_DK_2015_4</strain>
    </source>
</reference>
<dbReference type="PANTHER" id="PTHR18895">
    <property type="entry name" value="HEMK METHYLTRANSFERASE"/>
    <property type="match status" value="1"/>
</dbReference>
<reference evidence="9 11" key="3">
    <citation type="submission" date="2019-03" db="EMBL/GenBank/DDBJ databases">
        <title>Complete genome assembly of MDR B. fragilis.</title>
        <authorList>
            <person name="Sydenham T.V."/>
            <person name="Hasman H."/>
            <person name="Justesen U.S."/>
        </authorList>
    </citation>
    <scope>NUCLEOTIDE SEQUENCE [LARGE SCALE GENOMIC DNA]</scope>
    <source>
        <strain evidence="9 11">DCMSKEJBY0001B</strain>
    </source>
</reference>
<dbReference type="NCBIfam" id="TIGR03534">
    <property type="entry name" value="RF_mod_PrmC"/>
    <property type="match status" value="1"/>
</dbReference>
<dbReference type="EC" id="2.1.1.297" evidence="5"/>
<organism evidence="10 12">
    <name type="scientific">Bacteroides fragilis</name>
    <dbReference type="NCBI Taxonomy" id="817"/>
    <lineage>
        <taxon>Bacteria</taxon>
        <taxon>Pseudomonadati</taxon>
        <taxon>Bacteroidota</taxon>
        <taxon>Bacteroidia</taxon>
        <taxon>Bacteroidales</taxon>
        <taxon>Bacteroidaceae</taxon>
        <taxon>Bacteroides</taxon>
    </lineage>
</organism>
<dbReference type="InterPro" id="IPR019874">
    <property type="entry name" value="RF_methyltr_PrmC"/>
</dbReference>
<dbReference type="Proteomes" id="UP000266644">
    <property type="component" value="Unassembled WGS sequence"/>
</dbReference>
<dbReference type="EMBL" id="QRJE01000020">
    <property type="protein sequence ID" value="RHH10044.1"/>
    <property type="molecule type" value="Genomic_DNA"/>
</dbReference>
<dbReference type="NCBIfam" id="TIGR00536">
    <property type="entry name" value="hemK_fam"/>
    <property type="match status" value="1"/>
</dbReference>
<comment type="similarity">
    <text evidence="5">Belongs to the protein N5-glutamine methyltransferase family. PrmC subfamily.</text>
</comment>
<keyword evidence="3 5" id="KW-0949">S-adenosyl-L-methionine</keyword>
<dbReference type="GeneID" id="99670012"/>
<evidence type="ECO:0000256" key="5">
    <source>
        <dbReference type="HAMAP-Rule" id="MF_02126"/>
    </source>
</evidence>
<feature type="binding site" evidence="5">
    <location>
        <position position="184"/>
    </location>
    <ligand>
        <name>S-adenosyl-L-methionine</name>
        <dbReference type="ChEBI" id="CHEBI:59789"/>
    </ligand>
</feature>
<reference evidence="10 12" key="2">
    <citation type="submission" date="2018-08" db="EMBL/GenBank/DDBJ databases">
        <title>A genome reference for cultivated species of the human gut microbiota.</title>
        <authorList>
            <person name="Zou Y."/>
            <person name="Xue W."/>
            <person name="Luo G."/>
        </authorList>
    </citation>
    <scope>NUCLEOTIDE SEQUENCE [LARGE SCALE GENOMIC DNA]</scope>
    <source>
        <strain evidence="10 12">AM18-6</strain>
    </source>
</reference>
<feature type="binding site" evidence="5">
    <location>
        <begin position="184"/>
        <end position="187"/>
    </location>
    <ligand>
        <name>substrate</name>
    </ligand>
</feature>
<evidence type="ECO:0000259" key="7">
    <source>
        <dbReference type="Pfam" id="PF17827"/>
    </source>
</evidence>
<dbReference type="InterPro" id="IPR007848">
    <property type="entry name" value="Small_mtfrase_dom"/>
</dbReference>
<dbReference type="EMBL" id="CP036546">
    <property type="protein sequence ID" value="QCQ47552.1"/>
    <property type="molecule type" value="Genomic_DNA"/>
</dbReference>
<evidence type="ECO:0000313" key="10">
    <source>
        <dbReference type="EMBL" id="RHH10044.1"/>
    </source>
</evidence>
<dbReference type="PANTHER" id="PTHR18895:SF74">
    <property type="entry name" value="MTRF1L RELEASE FACTOR GLUTAMINE METHYLTRANSFERASE"/>
    <property type="match status" value="1"/>
</dbReference>
<evidence type="ECO:0000256" key="1">
    <source>
        <dbReference type="ARBA" id="ARBA00022603"/>
    </source>
</evidence>
<evidence type="ECO:0000313" key="9">
    <source>
        <dbReference type="EMBL" id="QCQ47552.1"/>
    </source>
</evidence>
<dbReference type="GO" id="GO:0102559">
    <property type="term" value="F:peptide chain release factor N(5)-glutamine methyltransferase activity"/>
    <property type="evidence" value="ECO:0007669"/>
    <property type="project" value="UniProtKB-EC"/>
</dbReference>
<evidence type="ECO:0000256" key="4">
    <source>
        <dbReference type="ARBA" id="ARBA00048391"/>
    </source>
</evidence>
<comment type="caution">
    <text evidence="5">Lacks conserved residue(s) required for the propagation of feature annotation.</text>
</comment>
<name>A0A081TYW3_BACFG</name>
<dbReference type="InterPro" id="IPR002052">
    <property type="entry name" value="DNA_methylase_N6_adenine_CS"/>
</dbReference>
<gene>
    <name evidence="5 10" type="primary">prmC</name>
    <name evidence="10" type="ORF">DW228_13245</name>
    <name evidence="9" type="ORF">EC80_006760</name>
    <name evidence="8" type="ORF">O1433_09450</name>
</gene>
<evidence type="ECO:0000256" key="2">
    <source>
        <dbReference type="ARBA" id="ARBA00022679"/>
    </source>
</evidence>
<feature type="domain" description="Methyltransferase small" evidence="6">
    <location>
        <begin position="104"/>
        <end position="193"/>
    </location>
</feature>
<keyword evidence="1 5" id="KW-0489">Methyltransferase</keyword>
<evidence type="ECO:0000313" key="11">
    <source>
        <dbReference type="Proteomes" id="UP000036847"/>
    </source>
</evidence>
<protein>
    <recommendedName>
        <fullName evidence="5">Release factor glutamine methyltransferase</fullName>
        <shortName evidence="5">RF MTase</shortName>
        <ecNumber evidence="5">2.1.1.297</ecNumber>
    </recommendedName>
    <alternativeName>
        <fullName evidence="5">N5-glutamine methyltransferase PrmC</fullName>
    </alternativeName>
    <alternativeName>
        <fullName evidence="5">Protein-(glutamine-N5) MTase PrmC</fullName>
    </alternativeName>
    <alternativeName>
        <fullName evidence="5">Protein-glutamine N-methyltransferase PrmC</fullName>
    </alternativeName>
</protein>
<dbReference type="Gene3D" id="1.10.8.10">
    <property type="entry name" value="DNA helicase RuvA subunit, C-terminal domain"/>
    <property type="match status" value="1"/>
</dbReference>
<accession>A0A081TYW3</accession>
<comment type="function">
    <text evidence="5">Methylates the class 1 translation termination release factors RF1/PrfA and RF2/PrfB on the glutamine residue of the universally conserved GGQ motif.</text>
</comment>
<evidence type="ECO:0000256" key="3">
    <source>
        <dbReference type="ARBA" id="ARBA00022691"/>
    </source>
</evidence>
<dbReference type="InterPro" id="IPR004556">
    <property type="entry name" value="HemK-like"/>
</dbReference>
<comment type="catalytic activity">
    <reaction evidence="4 5">
        <text>L-glutaminyl-[peptide chain release factor] + S-adenosyl-L-methionine = N(5)-methyl-L-glutaminyl-[peptide chain release factor] + S-adenosyl-L-homocysteine + H(+)</text>
        <dbReference type="Rhea" id="RHEA:42896"/>
        <dbReference type="Rhea" id="RHEA-COMP:10271"/>
        <dbReference type="Rhea" id="RHEA-COMP:10272"/>
        <dbReference type="ChEBI" id="CHEBI:15378"/>
        <dbReference type="ChEBI" id="CHEBI:30011"/>
        <dbReference type="ChEBI" id="CHEBI:57856"/>
        <dbReference type="ChEBI" id="CHEBI:59789"/>
        <dbReference type="ChEBI" id="CHEBI:61891"/>
        <dbReference type="EC" id="2.1.1.297"/>
    </reaction>
</comment>
<dbReference type="Gene3D" id="3.40.50.150">
    <property type="entry name" value="Vaccinia Virus protein VP39"/>
    <property type="match status" value="1"/>
</dbReference>
<evidence type="ECO:0000313" key="12">
    <source>
        <dbReference type="Proteomes" id="UP000266644"/>
    </source>
</evidence>
<dbReference type="HAMAP" id="MF_02126">
    <property type="entry name" value="RF_methyltr_PrmC"/>
    <property type="match status" value="1"/>
</dbReference>
<dbReference type="InterPro" id="IPR040758">
    <property type="entry name" value="PrmC_N"/>
</dbReference>
<evidence type="ECO:0000313" key="8">
    <source>
        <dbReference type="EMBL" id="MCZ2687723.1"/>
    </source>
</evidence>
<feature type="domain" description="Release factor glutamine methyltransferase N-terminal" evidence="7">
    <location>
        <begin position="25"/>
        <end position="74"/>
    </location>
</feature>
<feature type="binding site" evidence="5">
    <location>
        <position position="140"/>
    </location>
    <ligand>
        <name>S-adenosyl-L-methionine</name>
        <dbReference type="ChEBI" id="CHEBI:59789"/>
    </ligand>
</feature>
<keyword evidence="2 5" id="KW-0808">Transferase</keyword>
<dbReference type="GO" id="GO:0003676">
    <property type="term" value="F:nucleic acid binding"/>
    <property type="evidence" value="ECO:0007669"/>
    <property type="project" value="InterPro"/>
</dbReference>
<dbReference type="Proteomes" id="UP000036847">
    <property type="component" value="Chromosome"/>
</dbReference>
<reference evidence="9" key="1">
    <citation type="book" date="2014" name="THE 24TH EUROPEAN CONGRESS OF CLINICAL MICROBIOLOGY AND INFECTIOUS DISEASES" publisher="ECCMID 2014" city="Barcelona, Spain">
        <title>Identification of resistance genes in three multidrug-resistant Bacteroides fragilis isolates by whole genome sequencing.</title>
        <editorList>
            <person name="Unknown"/>
            <person name="A."/>
        </editorList>
        <authorList>
            <person name="Sydenham T.V."/>
            <person name="Hasman H."/>
            <person name="Wang M."/>
            <person name="Soki J."/>
            <person name="Nagy E."/>
            <person name="Justesen U.S."/>
        </authorList>
    </citation>
    <scope>NUCLEOTIDE SEQUENCE</scope>
    <source>
        <strain evidence="9">DCMSKEJBY0001B</strain>
    </source>
</reference>
<proteinExistence type="inferred from homology"/>
<dbReference type="Pfam" id="PF17827">
    <property type="entry name" value="PrmC_N"/>
    <property type="match status" value="1"/>
</dbReference>
<dbReference type="Pfam" id="PF05175">
    <property type="entry name" value="MTS"/>
    <property type="match status" value="1"/>
</dbReference>
<dbReference type="PROSITE" id="PS00092">
    <property type="entry name" value="N6_MTASE"/>
    <property type="match status" value="1"/>
</dbReference>
<feature type="binding site" evidence="5">
    <location>
        <begin position="117"/>
        <end position="121"/>
    </location>
    <ligand>
        <name>S-adenosyl-L-methionine</name>
        <dbReference type="ChEBI" id="CHEBI:59789"/>
    </ligand>
</feature>
<dbReference type="EMBL" id="JAPTZU010000004">
    <property type="protein sequence ID" value="MCZ2687723.1"/>
    <property type="molecule type" value="Genomic_DNA"/>
</dbReference>
<dbReference type="AlphaFoldDB" id="A0A081TYW3"/>
<dbReference type="InterPro" id="IPR050320">
    <property type="entry name" value="N5-glutamine_MTase"/>
</dbReference>
<dbReference type="RefSeq" id="WP_022011450.1">
    <property type="nucleotide sequence ID" value="NZ_CAXSXC010000019.1"/>
</dbReference>
<sequence length="278" mass="31429">MNCVTTYIRQSLHHIYPPGELRSLTKMICCDLLGQDAIDYYLGKDIILSANEQRDLESIVERLKKNEPIQYIQGRANFYGSMFRVAPGVLIPRPETEELVDLIVKESATGVRLLDIGTGSGCIAISLSKHIPGAEVTAWDVSENALAIARQNNQELKTKVNFEKVDVFSTEFSGDRRYDIIVSNPPYVTESEKNEMEPNVLDWEPGLALFVPDNDPLLFYRRIASLGREMLSLHGKLYFEINRAYGEEVLQMLGGKGYRDLRLIKDISGNDRIVTAKR</sequence>